<feature type="compositionally biased region" description="Low complexity" evidence="1">
    <location>
        <begin position="80"/>
        <end position="92"/>
    </location>
</feature>
<organism evidence="3 4">
    <name type="scientific">Seminavis robusta</name>
    <dbReference type="NCBI Taxonomy" id="568900"/>
    <lineage>
        <taxon>Eukaryota</taxon>
        <taxon>Sar</taxon>
        <taxon>Stramenopiles</taxon>
        <taxon>Ochrophyta</taxon>
        <taxon>Bacillariophyta</taxon>
        <taxon>Bacillariophyceae</taxon>
        <taxon>Bacillariophycidae</taxon>
        <taxon>Naviculales</taxon>
        <taxon>Naviculaceae</taxon>
        <taxon>Seminavis</taxon>
    </lineage>
</organism>
<feature type="compositionally biased region" description="Basic residues" evidence="1">
    <location>
        <begin position="134"/>
        <end position="146"/>
    </location>
</feature>
<dbReference type="OrthoDB" id="419711at2759"/>
<evidence type="ECO:0000313" key="4">
    <source>
        <dbReference type="Proteomes" id="UP001153069"/>
    </source>
</evidence>
<name>A0A9N8E1I1_9STRA</name>
<gene>
    <name evidence="3" type="ORF">SEMRO_439_G143200.1</name>
</gene>
<keyword evidence="2" id="KW-1133">Transmembrane helix</keyword>
<feature type="transmembrane region" description="Helical" evidence="2">
    <location>
        <begin position="209"/>
        <end position="226"/>
    </location>
</feature>
<accession>A0A9N8E1I1</accession>
<keyword evidence="4" id="KW-1185">Reference proteome</keyword>
<feature type="compositionally biased region" description="Pro residues" evidence="1">
    <location>
        <begin position="447"/>
        <end position="466"/>
    </location>
</feature>
<feature type="transmembrane region" description="Helical" evidence="2">
    <location>
        <begin position="311"/>
        <end position="330"/>
    </location>
</feature>
<keyword evidence="2" id="KW-0472">Membrane</keyword>
<feature type="compositionally biased region" description="Basic and acidic residues" evidence="1">
    <location>
        <begin position="18"/>
        <end position="29"/>
    </location>
</feature>
<dbReference type="GO" id="GO:0016020">
    <property type="term" value="C:membrane"/>
    <property type="evidence" value="ECO:0007669"/>
    <property type="project" value="TreeGrafter"/>
</dbReference>
<feature type="compositionally biased region" description="Basic and acidic residues" evidence="1">
    <location>
        <begin position="94"/>
        <end position="116"/>
    </location>
</feature>
<evidence type="ECO:0000256" key="2">
    <source>
        <dbReference type="SAM" id="Phobius"/>
    </source>
</evidence>
<feature type="transmembrane region" description="Helical" evidence="2">
    <location>
        <begin position="276"/>
        <end position="299"/>
    </location>
</feature>
<dbReference type="AlphaFoldDB" id="A0A9N8E1I1"/>
<comment type="caution">
    <text evidence="3">The sequence shown here is derived from an EMBL/GenBank/DDBJ whole genome shotgun (WGS) entry which is preliminary data.</text>
</comment>
<evidence type="ECO:0000313" key="3">
    <source>
        <dbReference type="EMBL" id="CAB9510500.1"/>
    </source>
</evidence>
<feature type="transmembrane region" description="Helical" evidence="2">
    <location>
        <begin position="389"/>
        <end position="415"/>
    </location>
</feature>
<evidence type="ECO:0008006" key="5">
    <source>
        <dbReference type="Google" id="ProtNLM"/>
    </source>
</evidence>
<feature type="region of interest" description="Disordered" evidence="1">
    <location>
        <begin position="436"/>
        <end position="569"/>
    </location>
</feature>
<feature type="compositionally biased region" description="Polar residues" evidence="1">
    <location>
        <begin position="474"/>
        <end position="483"/>
    </location>
</feature>
<feature type="transmembrane region" description="Helical" evidence="2">
    <location>
        <begin position="342"/>
        <end position="361"/>
    </location>
</feature>
<dbReference type="EMBL" id="CAICTM010000438">
    <property type="protein sequence ID" value="CAB9510500.1"/>
    <property type="molecule type" value="Genomic_DNA"/>
</dbReference>
<proteinExistence type="predicted"/>
<dbReference type="Proteomes" id="UP001153069">
    <property type="component" value="Unassembled WGS sequence"/>
</dbReference>
<feature type="region of interest" description="Disordered" evidence="1">
    <location>
        <begin position="1"/>
        <end position="162"/>
    </location>
</feature>
<sequence length="569" mass="64045">MPPAHIVIDMDAPPSKSAMRDASTRRESVPGRPKSSTTTTTNGRRRESGVALPKNSCRSSTGRRESSVSKSKSPTRRDNNNNNNNKSPTTSKTTRRESTKKPKRDSVSNTNVRKESSTIISTNNTTTPESHHDNNHHHHHQHKKNSQRQLQMLEPSPPSIPRRLLLEDPMDGPWQRAKTEWKDPWSWFAIDDCGRLLDVEASFGSTQTVYKWILFGITMGTTIYLWSTADSAWFLGNLDHWALLFSLLYQALSLGNGHFQPPQPVHVEGLNLYVKLFWILFEVAAHLQIFTTLMFWVIVYPQQHSDIPIGYDIFGLHGVVLVAVWVDGMLLNRIPVRVKHYFAVLTVDAVYMLWTIIHAAAGLGNGTDGSTSSAIYRPLDWKNQTVQSVFLMIAMLTVFAPLLFAFQYCMSLYTFPWTWNGSRSRKCIEFDMSRSMANNPSSRRRPQPPPPPPPTPTPVDTTPPSPQKKKKIVDNSTAETSRTSSRKLVDQTVEAVAPKQPRKSILQTKKHTSSSNVSAITGAVHVNPQQPPAAKRPPKRNSIINKTPNKKNKKKSQQQQTEVPLMDIA</sequence>
<keyword evidence="2" id="KW-0812">Transmembrane</keyword>
<dbReference type="PANTHER" id="PTHR12242">
    <property type="entry name" value="OS02G0130600 PROTEIN-RELATED"/>
    <property type="match status" value="1"/>
</dbReference>
<feature type="compositionally biased region" description="Low complexity" evidence="1">
    <location>
        <begin position="117"/>
        <end position="127"/>
    </location>
</feature>
<reference evidence="3" key="1">
    <citation type="submission" date="2020-06" db="EMBL/GenBank/DDBJ databases">
        <authorList>
            <consortium name="Plant Systems Biology data submission"/>
        </authorList>
    </citation>
    <scope>NUCLEOTIDE SEQUENCE</scope>
    <source>
        <strain evidence="3">D6</strain>
    </source>
</reference>
<protein>
    <recommendedName>
        <fullName evidence="5">Transmembrane protein</fullName>
    </recommendedName>
</protein>
<evidence type="ECO:0000256" key="1">
    <source>
        <dbReference type="SAM" id="MobiDB-lite"/>
    </source>
</evidence>